<evidence type="ECO:0000313" key="18">
    <source>
        <dbReference type="Proteomes" id="UP001054846"/>
    </source>
</evidence>
<dbReference type="PANTHER" id="PTHR43340:SF1">
    <property type="entry name" value="HYPOXANTHINE PHOSPHORIBOSYLTRANSFERASE"/>
    <property type="match status" value="1"/>
</dbReference>
<evidence type="ECO:0000256" key="4">
    <source>
        <dbReference type="ARBA" id="ARBA00004676"/>
    </source>
</evidence>
<keyword evidence="8 15" id="KW-0808">Transferase</keyword>
<dbReference type="Proteomes" id="UP001054846">
    <property type="component" value="Chromosome"/>
</dbReference>
<dbReference type="NCBIfam" id="TIGR01203">
    <property type="entry name" value="HGPRTase"/>
    <property type="match status" value="1"/>
</dbReference>
<comment type="subcellular location">
    <subcellularLocation>
        <location evidence="2 15">Cytoplasm</location>
    </subcellularLocation>
</comment>
<evidence type="ECO:0000256" key="7">
    <source>
        <dbReference type="ARBA" id="ARBA00022676"/>
    </source>
</evidence>
<dbReference type="GO" id="GO:0016757">
    <property type="term" value="F:glycosyltransferase activity"/>
    <property type="evidence" value="ECO:0007669"/>
    <property type="project" value="UniProtKB-KW"/>
</dbReference>
<evidence type="ECO:0000256" key="11">
    <source>
        <dbReference type="ARBA" id="ARBA00022741"/>
    </source>
</evidence>
<dbReference type="SUPFAM" id="SSF53271">
    <property type="entry name" value="PRTase-like"/>
    <property type="match status" value="1"/>
</dbReference>
<evidence type="ECO:0000256" key="12">
    <source>
        <dbReference type="ARBA" id="ARBA00022842"/>
    </source>
</evidence>
<keyword evidence="10 15" id="KW-0660">Purine salvage</keyword>
<evidence type="ECO:0000256" key="2">
    <source>
        <dbReference type="ARBA" id="ARBA00004496"/>
    </source>
</evidence>
<evidence type="ECO:0000256" key="14">
    <source>
        <dbReference type="ARBA" id="ARBA00049402"/>
    </source>
</evidence>
<evidence type="ECO:0000256" key="15">
    <source>
        <dbReference type="RuleBase" id="RU364099"/>
    </source>
</evidence>
<reference evidence="17 18" key="1">
    <citation type="journal article" date="2021" name="Genome Biol. Evol.">
        <title>Complete Genome Sequencing of a Novel Gloeobacter Species from a Waterfall Cave in Mexico.</title>
        <authorList>
            <person name="Saw J.H."/>
            <person name="Cardona T."/>
            <person name="Montejano G."/>
        </authorList>
    </citation>
    <scope>NUCLEOTIDE SEQUENCE [LARGE SCALE GENOMIC DNA]</scope>
    <source>
        <strain evidence="17">MG652769</strain>
    </source>
</reference>
<evidence type="ECO:0000256" key="8">
    <source>
        <dbReference type="ARBA" id="ARBA00022679"/>
    </source>
</evidence>
<evidence type="ECO:0000256" key="13">
    <source>
        <dbReference type="ARBA" id="ARBA00048811"/>
    </source>
</evidence>
<keyword evidence="9 15" id="KW-0479">Metal-binding</keyword>
<proteinExistence type="inferred from homology"/>
<gene>
    <name evidence="17" type="primary">hpt</name>
    <name evidence="17" type="ORF">ISF26_03340</name>
</gene>
<dbReference type="RefSeq" id="WP_230842525.1">
    <property type="nucleotide sequence ID" value="NZ_CP063845.1"/>
</dbReference>
<dbReference type="PANTHER" id="PTHR43340">
    <property type="entry name" value="HYPOXANTHINE-GUANINE PHOSPHORIBOSYLTRANSFERASE"/>
    <property type="match status" value="1"/>
</dbReference>
<dbReference type="InterPro" id="IPR029057">
    <property type="entry name" value="PRTase-like"/>
</dbReference>
<accession>A0ABY3PNV5</accession>
<dbReference type="EMBL" id="CP063845">
    <property type="protein sequence ID" value="UFP95299.1"/>
    <property type="molecule type" value="Genomic_DNA"/>
</dbReference>
<keyword evidence="7 15" id="KW-0328">Glycosyltransferase</keyword>
<dbReference type="CDD" id="cd06223">
    <property type="entry name" value="PRTases_typeI"/>
    <property type="match status" value="1"/>
</dbReference>
<organism evidence="17 18">
    <name type="scientific">Gloeobacter morelensis MG652769</name>
    <dbReference type="NCBI Taxonomy" id="2781736"/>
    <lineage>
        <taxon>Bacteria</taxon>
        <taxon>Bacillati</taxon>
        <taxon>Cyanobacteriota</taxon>
        <taxon>Cyanophyceae</taxon>
        <taxon>Gloeobacterales</taxon>
        <taxon>Gloeobacteraceae</taxon>
        <taxon>Gloeobacter</taxon>
        <taxon>Gloeobacter morelensis</taxon>
    </lineage>
</organism>
<evidence type="ECO:0000313" key="17">
    <source>
        <dbReference type="EMBL" id="UFP95299.1"/>
    </source>
</evidence>
<comment type="pathway">
    <text evidence="4">Purine metabolism; GMP biosynthesis via salvage pathway; GMP from guanine: step 1/1.</text>
</comment>
<comment type="similarity">
    <text evidence="5 15">Belongs to the purine/pyrimidine phosphoribosyltransferase family.</text>
</comment>
<evidence type="ECO:0000256" key="9">
    <source>
        <dbReference type="ARBA" id="ARBA00022723"/>
    </source>
</evidence>
<dbReference type="InterPro" id="IPR050408">
    <property type="entry name" value="HGPRT"/>
</dbReference>
<dbReference type="InterPro" id="IPR000836">
    <property type="entry name" value="PRTase_dom"/>
</dbReference>
<keyword evidence="18" id="KW-1185">Reference proteome</keyword>
<keyword evidence="6 15" id="KW-0963">Cytoplasm</keyword>
<keyword evidence="12 15" id="KW-0460">Magnesium</keyword>
<comment type="pathway">
    <text evidence="3 15">Purine metabolism; IMP biosynthesis via salvage pathway; IMP from hypoxanthine: step 1/1.</text>
</comment>
<protein>
    <recommendedName>
        <fullName evidence="15">Hypoxanthine phosphoribosyltransferase</fullName>
        <ecNumber evidence="15">2.4.2.8</ecNumber>
    </recommendedName>
</protein>
<dbReference type="Gene3D" id="3.40.50.2020">
    <property type="match status" value="1"/>
</dbReference>
<keyword evidence="11 15" id="KW-0547">Nucleotide-binding</keyword>
<dbReference type="EC" id="2.4.2.8" evidence="15"/>
<evidence type="ECO:0000256" key="10">
    <source>
        <dbReference type="ARBA" id="ARBA00022726"/>
    </source>
</evidence>
<evidence type="ECO:0000256" key="1">
    <source>
        <dbReference type="ARBA" id="ARBA00001946"/>
    </source>
</evidence>
<dbReference type="Pfam" id="PF00156">
    <property type="entry name" value="Pribosyltran"/>
    <property type="match status" value="1"/>
</dbReference>
<comment type="cofactor">
    <cofactor evidence="1 15">
        <name>Mg(2+)</name>
        <dbReference type="ChEBI" id="CHEBI:18420"/>
    </cofactor>
</comment>
<comment type="catalytic activity">
    <reaction evidence="13">
        <text>GMP + diphosphate = guanine + 5-phospho-alpha-D-ribose 1-diphosphate</text>
        <dbReference type="Rhea" id="RHEA:25424"/>
        <dbReference type="ChEBI" id="CHEBI:16235"/>
        <dbReference type="ChEBI" id="CHEBI:33019"/>
        <dbReference type="ChEBI" id="CHEBI:58017"/>
        <dbReference type="ChEBI" id="CHEBI:58115"/>
        <dbReference type="EC" id="2.4.2.8"/>
    </reaction>
    <physiologicalReaction direction="right-to-left" evidence="13">
        <dbReference type="Rhea" id="RHEA:25426"/>
    </physiologicalReaction>
</comment>
<feature type="domain" description="Phosphoribosyltransferase" evidence="16">
    <location>
        <begin position="3"/>
        <end position="158"/>
    </location>
</feature>
<dbReference type="InterPro" id="IPR005904">
    <property type="entry name" value="Hxn_phspho_trans"/>
</dbReference>
<evidence type="ECO:0000259" key="16">
    <source>
        <dbReference type="Pfam" id="PF00156"/>
    </source>
</evidence>
<evidence type="ECO:0000256" key="6">
    <source>
        <dbReference type="ARBA" id="ARBA00022490"/>
    </source>
</evidence>
<name>A0ABY3PNV5_9CYAN</name>
<comment type="catalytic activity">
    <reaction evidence="14">
        <text>IMP + diphosphate = hypoxanthine + 5-phospho-alpha-D-ribose 1-diphosphate</text>
        <dbReference type="Rhea" id="RHEA:17973"/>
        <dbReference type="ChEBI" id="CHEBI:17368"/>
        <dbReference type="ChEBI" id="CHEBI:33019"/>
        <dbReference type="ChEBI" id="CHEBI:58017"/>
        <dbReference type="ChEBI" id="CHEBI:58053"/>
        <dbReference type="EC" id="2.4.2.8"/>
    </reaction>
    <physiologicalReaction direction="right-to-left" evidence="14">
        <dbReference type="Rhea" id="RHEA:17975"/>
    </physiologicalReaction>
</comment>
<sequence length="177" mass="19566">MVKILYSEEEIARQVQLLAGQISAHYAPLVSISYPLVVLPVLKGAFVFSSDLLRRVTVPLRVEFLRASSYREGTVSGGLELDIPETAFLSGHHLLLLEDIVDTGRTASQILATLKGCGPASLQICALLDKPSRRVAPVEVHFRGFTIADRFVIGYGMDLAERYRELPYVGELEECTF</sequence>
<evidence type="ECO:0000256" key="3">
    <source>
        <dbReference type="ARBA" id="ARBA00004669"/>
    </source>
</evidence>
<evidence type="ECO:0000256" key="5">
    <source>
        <dbReference type="ARBA" id="ARBA00008391"/>
    </source>
</evidence>